<protein>
    <submittedName>
        <fullName evidence="2">Aerotolerance protein BatB / Aerotolerance protein BatC</fullName>
    </submittedName>
</protein>
<feature type="region of interest" description="Disordered" evidence="1">
    <location>
        <begin position="1"/>
        <end position="38"/>
    </location>
</feature>
<accession>A0A3B1A9N8</accession>
<evidence type="ECO:0000313" key="2">
    <source>
        <dbReference type="EMBL" id="VAW96337.1"/>
    </source>
</evidence>
<evidence type="ECO:0000256" key="1">
    <source>
        <dbReference type="SAM" id="MobiDB-lite"/>
    </source>
</evidence>
<organism evidence="2">
    <name type="scientific">hydrothermal vent metagenome</name>
    <dbReference type="NCBI Taxonomy" id="652676"/>
    <lineage>
        <taxon>unclassified sequences</taxon>
        <taxon>metagenomes</taxon>
        <taxon>ecological metagenomes</taxon>
    </lineage>
</organism>
<proteinExistence type="predicted"/>
<feature type="non-terminal residue" evidence="2">
    <location>
        <position position="1"/>
    </location>
</feature>
<dbReference type="AlphaFoldDB" id="A0A3B1A9N8"/>
<sequence length="63" mass="7300">QQQTPPTDGQPARAESLSSEEQMAAEQWLRRIPDDPGGLLRRKFLYQYQQRAQREGTGSEQPW</sequence>
<gene>
    <name evidence="2" type="ORF">MNBD_GAMMA20-920</name>
</gene>
<reference evidence="2" key="1">
    <citation type="submission" date="2018-06" db="EMBL/GenBank/DDBJ databases">
        <authorList>
            <person name="Zhirakovskaya E."/>
        </authorList>
    </citation>
    <scope>NUCLEOTIDE SEQUENCE</scope>
</reference>
<name>A0A3B1A9N8_9ZZZZ</name>
<dbReference type="EMBL" id="UOFU01000092">
    <property type="protein sequence ID" value="VAW96337.1"/>
    <property type="molecule type" value="Genomic_DNA"/>
</dbReference>